<keyword evidence="5" id="KW-0539">Nucleus</keyword>
<proteinExistence type="inferred from homology"/>
<evidence type="ECO:0000313" key="7">
    <source>
        <dbReference type="EMBL" id="CAD8247016.1"/>
    </source>
</evidence>
<dbReference type="EMBL" id="HBDY01013835">
    <property type="protein sequence ID" value="CAD8247016.1"/>
    <property type="molecule type" value="Transcribed_RNA"/>
</dbReference>
<dbReference type="CDD" id="cd07981">
    <property type="entry name" value="HFD_TAF12"/>
    <property type="match status" value="1"/>
</dbReference>
<gene>
    <name evidence="7" type="ORF">MPUS1402_LOCUS10493</name>
</gene>
<dbReference type="PANTHER" id="PTHR12264:SF21">
    <property type="entry name" value="TRANSCRIPTION INITIATION FACTOR TFIID SUBUNIT 12"/>
    <property type="match status" value="1"/>
</dbReference>
<dbReference type="Pfam" id="PF03847">
    <property type="entry name" value="TFIID_20kDa"/>
    <property type="match status" value="1"/>
</dbReference>
<dbReference type="Gene3D" id="1.10.20.10">
    <property type="entry name" value="Histone, subunit A"/>
    <property type="match status" value="1"/>
</dbReference>
<evidence type="ECO:0000256" key="5">
    <source>
        <dbReference type="ARBA" id="ARBA00023242"/>
    </source>
</evidence>
<organism evidence="7">
    <name type="scientific">Micromonas pusilla</name>
    <name type="common">Picoplanktonic green alga</name>
    <name type="synonym">Chromulina pusilla</name>
    <dbReference type="NCBI Taxonomy" id="38833"/>
    <lineage>
        <taxon>Eukaryota</taxon>
        <taxon>Viridiplantae</taxon>
        <taxon>Chlorophyta</taxon>
        <taxon>Mamiellophyceae</taxon>
        <taxon>Mamiellales</taxon>
        <taxon>Mamiellaceae</taxon>
        <taxon>Micromonas</taxon>
    </lineage>
</organism>
<dbReference type="GO" id="GO:0005669">
    <property type="term" value="C:transcription factor TFIID complex"/>
    <property type="evidence" value="ECO:0007669"/>
    <property type="project" value="InterPro"/>
</dbReference>
<dbReference type="SUPFAM" id="SSF47113">
    <property type="entry name" value="Histone-fold"/>
    <property type="match status" value="1"/>
</dbReference>
<dbReference type="GO" id="GO:0017025">
    <property type="term" value="F:TBP-class protein binding"/>
    <property type="evidence" value="ECO:0007669"/>
    <property type="project" value="TreeGrafter"/>
</dbReference>
<reference evidence="7" key="1">
    <citation type="submission" date="2021-01" db="EMBL/GenBank/DDBJ databases">
        <authorList>
            <person name="Corre E."/>
            <person name="Pelletier E."/>
            <person name="Niang G."/>
            <person name="Scheremetjew M."/>
            <person name="Finn R."/>
            <person name="Kale V."/>
            <person name="Holt S."/>
            <person name="Cochrane G."/>
            <person name="Meng A."/>
            <person name="Brown T."/>
            <person name="Cohen L."/>
        </authorList>
    </citation>
    <scope>NUCLEOTIDE SEQUENCE</scope>
    <source>
        <strain evidence="7">RCC1614</strain>
    </source>
</reference>
<accession>A0A7R9TWJ4</accession>
<dbReference type="InterPro" id="IPR037794">
    <property type="entry name" value="TAF12"/>
</dbReference>
<feature type="domain" description="Transcription initiation factor TFIID subunit 12" evidence="6">
    <location>
        <begin position="24"/>
        <end position="88"/>
    </location>
</feature>
<protein>
    <recommendedName>
        <fullName evidence="6">Transcription initiation factor TFIID subunit 12 domain-containing protein</fullName>
    </recommendedName>
</protein>
<dbReference type="GO" id="GO:0051123">
    <property type="term" value="P:RNA polymerase II preinitiation complex assembly"/>
    <property type="evidence" value="ECO:0007669"/>
    <property type="project" value="TreeGrafter"/>
</dbReference>
<evidence type="ECO:0000256" key="4">
    <source>
        <dbReference type="ARBA" id="ARBA00023163"/>
    </source>
</evidence>
<dbReference type="GO" id="GO:0000124">
    <property type="term" value="C:SAGA complex"/>
    <property type="evidence" value="ECO:0007669"/>
    <property type="project" value="InterPro"/>
</dbReference>
<evidence type="ECO:0000259" key="6">
    <source>
        <dbReference type="Pfam" id="PF03847"/>
    </source>
</evidence>
<dbReference type="GO" id="GO:0003677">
    <property type="term" value="F:DNA binding"/>
    <property type="evidence" value="ECO:0007669"/>
    <property type="project" value="TreeGrafter"/>
</dbReference>
<keyword evidence="3" id="KW-0805">Transcription regulation</keyword>
<dbReference type="AlphaFoldDB" id="A0A7R9TWJ4"/>
<dbReference type="PANTHER" id="PTHR12264">
    <property type="entry name" value="TRANSCRIPTION INITIATION FACTOR TFIID SUBUNIT 12"/>
    <property type="match status" value="1"/>
</dbReference>
<comment type="subcellular location">
    <subcellularLocation>
        <location evidence="1">Nucleus</location>
    </subcellularLocation>
</comment>
<evidence type="ECO:0000256" key="3">
    <source>
        <dbReference type="ARBA" id="ARBA00023015"/>
    </source>
</evidence>
<dbReference type="InterPro" id="IPR009072">
    <property type="entry name" value="Histone-fold"/>
</dbReference>
<comment type="similarity">
    <text evidence="2">Belongs to the TAF12 family.</text>
</comment>
<dbReference type="InterPro" id="IPR003228">
    <property type="entry name" value="TFIID_TAF12_dom"/>
</dbReference>
<evidence type="ECO:0000256" key="1">
    <source>
        <dbReference type="ARBA" id="ARBA00004123"/>
    </source>
</evidence>
<name>A0A7R9TWJ4_MICPS</name>
<dbReference type="GO" id="GO:0046982">
    <property type="term" value="F:protein heterodimerization activity"/>
    <property type="evidence" value="ECO:0007669"/>
    <property type="project" value="InterPro"/>
</dbReference>
<evidence type="ECO:0000256" key="2">
    <source>
        <dbReference type="ARBA" id="ARBA00007530"/>
    </source>
</evidence>
<sequence length="105" mass="11576">MESTAGNSKKDHECKNVRVLNQQCLKDILTHVTPGDVFDPAVVEFILDLADDFVDSVTSFSCKLALLRNSKVLLVKDVIAHLEQTWKIDFFGVGSGQGMVCGHLQ</sequence>
<keyword evidence="4" id="KW-0804">Transcription</keyword>